<dbReference type="InterPro" id="IPR029021">
    <property type="entry name" value="Prot-tyrosine_phosphatase-like"/>
</dbReference>
<dbReference type="InterPro" id="IPR005939">
    <property type="entry name" value="BLH_phosphatase-like"/>
</dbReference>
<name>A0A844Y9L4_9SPHN</name>
<proteinExistence type="predicted"/>
<dbReference type="OrthoDB" id="9805710at2"/>
<protein>
    <submittedName>
        <fullName evidence="2">TIGR01244 family phosphatase</fullName>
    </submittedName>
</protein>
<reference evidence="2 3" key="1">
    <citation type="submission" date="2019-12" db="EMBL/GenBank/DDBJ databases">
        <title>Genomic-based taxomic classification of the family Erythrobacteraceae.</title>
        <authorList>
            <person name="Xu L."/>
        </authorList>
    </citation>
    <scope>NUCLEOTIDE SEQUENCE [LARGE SCALE GENOMIC DNA]</scope>
    <source>
        <strain evidence="2 3">JCM 17468</strain>
    </source>
</reference>
<evidence type="ECO:0000313" key="3">
    <source>
        <dbReference type="Proteomes" id="UP000430272"/>
    </source>
</evidence>
<dbReference type="Proteomes" id="UP000430272">
    <property type="component" value="Unassembled WGS sequence"/>
</dbReference>
<dbReference type="SUPFAM" id="SSF52799">
    <property type="entry name" value="(Phosphotyrosine protein) phosphatases II"/>
    <property type="match status" value="1"/>
</dbReference>
<evidence type="ECO:0000313" key="2">
    <source>
        <dbReference type="EMBL" id="MXO54591.1"/>
    </source>
</evidence>
<gene>
    <name evidence="2" type="ORF">GRI47_11325</name>
</gene>
<sequence>MSEFKPIADGFFAAGQIEPSDIARAKAAGIVAVVNNRPDGEAADQPAGDTIRKAAEEAGLAYTAIPIGPNGFGLDDVEKLSAVLDQATGPVLGFCRTGTRSTLLWSLAQAHKGRDLDGIAGDAAQAGYDVSPVRPAMEQLAARAGS</sequence>
<dbReference type="EMBL" id="WTYD01000002">
    <property type="protein sequence ID" value="MXO54591.1"/>
    <property type="molecule type" value="Genomic_DNA"/>
</dbReference>
<organism evidence="2 3">
    <name type="scientific">Qipengyuania pelagi</name>
    <dbReference type="NCBI Taxonomy" id="994320"/>
    <lineage>
        <taxon>Bacteria</taxon>
        <taxon>Pseudomonadati</taxon>
        <taxon>Pseudomonadota</taxon>
        <taxon>Alphaproteobacteria</taxon>
        <taxon>Sphingomonadales</taxon>
        <taxon>Erythrobacteraceae</taxon>
        <taxon>Qipengyuania</taxon>
    </lineage>
</organism>
<dbReference type="NCBIfam" id="TIGR01244">
    <property type="entry name" value="TIGR01244 family sulfur transferase"/>
    <property type="match status" value="1"/>
</dbReference>
<keyword evidence="3" id="KW-1185">Reference proteome</keyword>
<evidence type="ECO:0000259" key="1">
    <source>
        <dbReference type="Pfam" id="PF04273"/>
    </source>
</evidence>
<accession>A0A844Y9L4</accession>
<dbReference type="Gene3D" id="3.90.190.10">
    <property type="entry name" value="Protein tyrosine phosphatase superfamily"/>
    <property type="match status" value="1"/>
</dbReference>
<dbReference type="AlphaFoldDB" id="A0A844Y9L4"/>
<dbReference type="Pfam" id="PF04273">
    <property type="entry name" value="BLH_phosphatase"/>
    <property type="match status" value="1"/>
</dbReference>
<comment type="caution">
    <text evidence="2">The sequence shown here is derived from an EMBL/GenBank/DDBJ whole genome shotgun (WGS) entry which is preliminary data.</text>
</comment>
<feature type="domain" description="Beta-lactamase hydrolase-like protein phosphatase-like" evidence="1">
    <location>
        <begin position="4"/>
        <end position="111"/>
    </location>
</feature>
<dbReference type="GO" id="GO:0016787">
    <property type="term" value="F:hydrolase activity"/>
    <property type="evidence" value="ECO:0007669"/>
    <property type="project" value="InterPro"/>
</dbReference>
<dbReference type="RefSeq" id="WP_160661495.1">
    <property type="nucleotide sequence ID" value="NZ_BAABDV010000001.1"/>
</dbReference>